<evidence type="ECO:0000256" key="1">
    <source>
        <dbReference type="ARBA" id="ARBA00004651"/>
    </source>
</evidence>
<feature type="transmembrane region" description="Helical" evidence="7">
    <location>
        <begin position="108"/>
        <end position="129"/>
    </location>
</feature>
<name>A0A563VSG6_9CYAN</name>
<keyword evidence="5 7" id="KW-1133">Transmembrane helix</keyword>
<protein>
    <submittedName>
        <fullName evidence="9">ABC-type dipeptide/oligopeptide/nickel transport system, permease component</fullName>
    </submittedName>
</protein>
<dbReference type="InterPro" id="IPR035906">
    <property type="entry name" value="MetI-like_sf"/>
</dbReference>
<feature type="domain" description="ABC transmembrane type-1" evidence="8">
    <location>
        <begin position="102"/>
        <end position="332"/>
    </location>
</feature>
<reference evidence="9 10" key="1">
    <citation type="submission" date="2019-01" db="EMBL/GenBank/DDBJ databases">
        <authorList>
            <person name="Brito A."/>
        </authorList>
    </citation>
    <scope>NUCLEOTIDE SEQUENCE [LARGE SCALE GENOMIC DNA]</scope>
    <source>
        <strain evidence="9">1</strain>
    </source>
</reference>
<dbReference type="AlphaFoldDB" id="A0A563VSG6"/>
<dbReference type="InterPro" id="IPR000515">
    <property type="entry name" value="MetI-like"/>
</dbReference>
<dbReference type="EMBL" id="CAACVJ010000179">
    <property type="protein sequence ID" value="VEP14351.1"/>
    <property type="molecule type" value="Genomic_DNA"/>
</dbReference>
<feature type="transmembrane region" description="Helical" evidence="7">
    <location>
        <begin position="263"/>
        <end position="284"/>
    </location>
</feature>
<organism evidence="9 10">
    <name type="scientific">Hyella patelloides LEGE 07179</name>
    <dbReference type="NCBI Taxonomy" id="945734"/>
    <lineage>
        <taxon>Bacteria</taxon>
        <taxon>Bacillati</taxon>
        <taxon>Cyanobacteriota</taxon>
        <taxon>Cyanophyceae</taxon>
        <taxon>Pleurocapsales</taxon>
        <taxon>Hyellaceae</taxon>
        <taxon>Hyella</taxon>
    </lineage>
</organism>
<dbReference type="SUPFAM" id="SSF161098">
    <property type="entry name" value="MetI-like"/>
    <property type="match status" value="1"/>
</dbReference>
<keyword evidence="2 7" id="KW-0813">Transport</keyword>
<dbReference type="GO" id="GO:0005886">
    <property type="term" value="C:plasma membrane"/>
    <property type="evidence" value="ECO:0007669"/>
    <property type="project" value="UniProtKB-SubCell"/>
</dbReference>
<dbReference type="Proteomes" id="UP000320055">
    <property type="component" value="Unassembled WGS sequence"/>
</dbReference>
<feature type="transmembrane region" description="Helical" evidence="7">
    <location>
        <begin position="141"/>
        <end position="168"/>
    </location>
</feature>
<accession>A0A563VSG6</accession>
<dbReference type="PROSITE" id="PS50928">
    <property type="entry name" value="ABC_TM1"/>
    <property type="match status" value="1"/>
</dbReference>
<dbReference type="InterPro" id="IPR045621">
    <property type="entry name" value="BPD_transp_1_N"/>
</dbReference>
<keyword evidence="6 7" id="KW-0472">Membrane</keyword>
<feature type="transmembrane region" description="Helical" evidence="7">
    <location>
        <begin position="12"/>
        <end position="33"/>
    </location>
</feature>
<keyword evidence="10" id="KW-1185">Reference proteome</keyword>
<dbReference type="CDD" id="cd06261">
    <property type="entry name" value="TM_PBP2"/>
    <property type="match status" value="1"/>
</dbReference>
<dbReference type="GO" id="GO:0055085">
    <property type="term" value="P:transmembrane transport"/>
    <property type="evidence" value="ECO:0007669"/>
    <property type="project" value="InterPro"/>
</dbReference>
<sequence>MSRSRALQYYIFVRLLLAPLMLLTIASLVFLLLRATPGDPADAILGTRAPESAKIALREQLGLTKPLIVQYFDYLGNLFQFDLGSSLTSRGLPVWDVIQQYFPATVELAFFSMVVAVTVGIGVGAIAASQPGTIFDIFGRLFGIITYSLPLFWVGMVLQLIFAVQLGWFPLGTRFPINVTPPPNVTGLYTIDSLLTGNIELLGTTLYYLILPSVTLGILLSGIFERIVRVNLKQTLKADYVEAARARGIPEKTILISHAFKNALIPVITVLGLTFAALLGGAVLTEVTFSWPGLGNRLYEAISLRDYPTVQGIMVFFGIIVVFASIAIDLINAYIDPRIRY</sequence>
<comment type="subcellular location">
    <subcellularLocation>
        <location evidence="1 7">Cell membrane</location>
        <topology evidence="1 7">Multi-pass membrane protein</topology>
    </subcellularLocation>
</comment>
<dbReference type="PANTHER" id="PTHR43163:SF6">
    <property type="entry name" value="DIPEPTIDE TRANSPORT SYSTEM PERMEASE PROTEIN DPPB-RELATED"/>
    <property type="match status" value="1"/>
</dbReference>
<dbReference type="Pfam" id="PF00528">
    <property type="entry name" value="BPD_transp_1"/>
    <property type="match status" value="1"/>
</dbReference>
<evidence type="ECO:0000256" key="5">
    <source>
        <dbReference type="ARBA" id="ARBA00022989"/>
    </source>
</evidence>
<dbReference type="Gene3D" id="1.10.3720.10">
    <property type="entry name" value="MetI-like"/>
    <property type="match status" value="1"/>
</dbReference>
<evidence type="ECO:0000256" key="7">
    <source>
        <dbReference type="RuleBase" id="RU363032"/>
    </source>
</evidence>
<comment type="similarity">
    <text evidence="7">Belongs to the binding-protein-dependent transport system permease family.</text>
</comment>
<evidence type="ECO:0000313" key="10">
    <source>
        <dbReference type="Proteomes" id="UP000320055"/>
    </source>
</evidence>
<evidence type="ECO:0000256" key="3">
    <source>
        <dbReference type="ARBA" id="ARBA00022475"/>
    </source>
</evidence>
<dbReference type="Pfam" id="PF19300">
    <property type="entry name" value="BPD_transp_1_N"/>
    <property type="match status" value="1"/>
</dbReference>
<evidence type="ECO:0000256" key="6">
    <source>
        <dbReference type="ARBA" id="ARBA00023136"/>
    </source>
</evidence>
<keyword evidence="4 7" id="KW-0812">Transmembrane</keyword>
<proteinExistence type="inferred from homology"/>
<feature type="transmembrane region" description="Helical" evidence="7">
    <location>
        <begin position="205"/>
        <end position="224"/>
    </location>
</feature>
<feature type="transmembrane region" description="Helical" evidence="7">
    <location>
        <begin position="313"/>
        <end position="335"/>
    </location>
</feature>
<evidence type="ECO:0000256" key="4">
    <source>
        <dbReference type="ARBA" id="ARBA00022692"/>
    </source>
</evidence>
<dbReference type="OrthoDB" id="9773683at2"/>
<evidence type="ECO:0000313" key="9">
    <source>
        <dbReference type="EMBL" id="VEP14351.1"/>
    </source>
</evidence>
<keyword evidence="3" id="KW-1003">Cell membrane</keyword>
<dbReference type="RefSeq" id="WP_144864907.1">
    <property type="nucleotide sequence ID" value="NZ_LR213786.1"/>
</dbReference>
<evidence type="ECO:0000256" key="2">
    <source>
        <dbReference type="ARBA" id="ARBA00022448"/>
    </source>
</evidence>
<dbReference type="PANTHER" id="PTHR43163">
    <property type="entry name" value="DIPEPTIDE TRANSPORT SYSTEM PERMEASE PROTEIN DPPB-RELATED"/>
    <property type="match status" value="1"/>
</dbReference>
<evidence type="ECO:0000259" key="8">
    <source>
        <dbReference type="PROSITE" id="PS50928"/>
    </source>
</evidence>
<gene>
    <name evidence="9" type="ORF">H1P_260002</name>
</gene>